<dbReference type="RefSeq" id="WP_216643862.1">
    <property type="nucleotide sequence ID" value="NZ_BHVQ01000096.1"/>
</dbReference>
<dbReference type="EMBL" id="BHVQ01000096">
    <property type="protein sequence ID" value="GCA81970.1"/>
    <property type="molecule type" value="Genomic_DNA"/>
</dbReference>
<evidence type="ECO:0000313" key="2">
    <source>
        <dbReference type="Proteomes" id="UP000324689"/>
    </source>
</evidence>
<comment type="caution">
    <text evidence="1">The sequence shown here is derived from an EMBL/GenBank/DDBJ whole genome shotgun (WGS) entry which is preliminary data.</text>
</comment>
<gene>
    <name evidence="1" type="ORF">MiTs_03992</name>
</gene>
<evidence type="ECO:0000313" key="1">
    <source>
        <dbReference type="EMBL" id="GCA81970.1"/>
    </source>
</evidence>
<proteinExistence type="predicted"/>
<protein>
    <recommendedName>
        <fullName evidence="3">LITAF domain-containing protein</fullName>
    </recommendedName>
</protein>
<evidence type="ECO:0008006" key="3">
    <source>
        <dbReference type="Google" id="ProtNLM"/>
    </source>
</evidence>
<dbReference type="AlphaFoldDB" id="A0A5A5S0K7"/>
<sequence>MANCPNCGSNHIQLKKETNVSWGRAAAGWALFGVVGGAVGAVTGEDRNVNACLDCGTS</sequence>
<dbReference type="Proteomes" id="UP000324689">
    <property type="component" value="Unassembled WGS sequence"/>
</dbReference>
<accession>A0A5A5S0K7</accession>
<name>A0A5A5S0K7_MICAE</name>
<organism evidence="1 2">
    <name type="scientific">Microcystis aeruginosa NIES-2521</name>
    <dbReference type="NCBI Taxonomy" id="2303983"/>
    <lineage>
        <taxon>Bacteria</taxon>
        <taxon>Bacillati</taxon>
        <taxon>Cyanobacteriota</taxon>
        <taxon>Cyanophyceae</taxon>
        <taxon>Oscillatoriophycideae</taxon>
        <taxon>Chroococcales</taxon>
        <taxon>Microcystaceae</taxon>
        <taxon>Microcystis</taxon>
    </lineage>
</organism>
<reference evidence="1 2" key="1">
    <citation type="submission" date="2018-09" db="EMBL/GenBank/DDBJ databases">
        <title>Evolutionary history of phycoerythrin pigmentation in the water bloom-forming cyanobacterium Microcystis aeruginosa.</title>
        <authorList>
            <person name="Tanabe Y."/>
            <person name="Tanabe Y."/>
            <person name="Yamaguchi H."/>
        </authorList>
    </citation>
    <scope>NUCLEOTIDE SEQUENCE [LARGE SCALE GENOMIC DNA]</scope>
    <source>
        <strain evidence="1 2">NIES-2521</strain>
    </source>
</reference>